<dbReference type="Proteomes" id="UP000182321">
    <property type="component" value="Unassembled WGS sequence"/>
</dbReference>
<reference evidence="4" key="1">
    <citation type="submission" date="2016-10" db="EMBL/GenBank/DDBJ databases">
        <authorList>
            <person name="Varghese N."/>
            <person name="Submissions S."/>
        </authorList>
    </citation>
    <scope>NUCLEOTIDE SEQUENCE [LARGE SCALE GENOMIC DNA]</scope>
    <source>
        <strain evidence="4">ACV-9</strain>
    </source>
</reference>
<proteinExistence type="predicted"/>
<evidence type="ECO:0000259" key="2">
    <source>
        <dbReference type="Pfam" id="PF18989"/>
    </source>
</evidence>
<feature type="domain" description="DUF5722" evidence="2">
    <location>
        <begin position="146"/>
        <end position="517"/>
    </location>
</feature>
<dbReference type="AlphaFoldDB" id="A0A1H7KWF0"/>
<dbReference type="Pfam" id="PF18989">
    <property type="entry name" value="DUF5722"/>
    <property type="match status" value="1"/>
</dbReference>
<dbReference type="RefSeq" id="WP_074791690.1">
    <property type="nucleotide sequence ID" value="NZ_FNZX01000014.1"/>
</dbReference>
<keyword evidence="4" id="KW-1185">Reference proteome</keyword>
<evidence type="ECO:0000313" key="3">
    <source>
        <dbReference type="EMBL" id="SEK91088.1"/>
    </source>
</evidence>
<feature type="signal peptide" evidence="1">
    <location>
        <begin position="1"/>
        <end position="23"/>
    </location>
</feature>
<dbReference type="EMBL" id="FNZX01000014">
    <property type="protein sequence ID" value="SEK91088.1"/>
    <property type="molecule type" value="Genomic_DNA"/>
</dbReference>
<name>A0A1H7KWF0_9FIRM</name>
<feature type="chain" id="PRO_5038728915" description="DUF5722 domain-containing protein" evidence="1">
    <location>
        <begin position="24"/>
        <end position="526"/>
    </location>
</feature>
<protein>
    <recommendedName>
        <fullName evidence="2">DUF5722 domain-containing protein</fullName>
    </recommendedName>
</protein>
<dbReference type="Gene3D" id="3.20.20.80">
    <property type="entry name" value="Glycosidases"/>
    <property type="match status" value="1"/>
</dbReference>
<dbReference type="InterPro" id="IPR043780">
    <property type="entry name" value="DUF5722"/>
</dbReference>
<evidence type="ECO:0000313" key="4">
    <source>
        <dbReference type="Proteomes" id="UP000182321"/>
    </source>
</evidence>
<organism evidence="3 4">
    <name type="scientific">Pseudobutyrivibrio ruminis</name>
    <dbReference type="NCBI Taxonomy" id="46206"/>
    <lineage>
        <taxon>Bacteria</taxon>
        <taxon>Bacillati</taxon>
        <taxon>Bacillota</taxon>
        <taxon>Clostridia</taxon>
        <taxon>Lachnospirales</taxon>
        <taxon>Lachnospiraceae</taxon>
        <taxon>Pseudobutyrivibrio</taxon>
    </lineage>
</organism>
<keyword evidence="1" id="KW-0732">Signal</keyword>
<evidence type="ECO:0000256" key="1">
    <source>
        <dbReference type="SAM" id="SignalP"/>
    </source>
</evidence>
<accession>A0A1H7KWF0</accession>
<gene>
    <name evidence="3" type="ORF">SAMN02910377_02152</name>
</gene>
<dbReference type="SUPFAM" id="SSF51445">
    <property type="entry name" value="(Trans)glycosidases"/>
    <property type="match status" value="1"/>
</dbReference>
<sequence length="526" mass="56008">MKISKRIASIAFALVFSLSAFLAAPSLNAEAKTKAAASGVTIAAALIQGADVVVTTSGAASSEDGLFHLVASDANQTAPLGIDVAQATAASGATFAVPLGKGTANTMLFKKFTVCVMKGGALSPVSNSMYITNPEGCATYACARMDYGKKGILPALDVATFNKNQPRDLGCQQVQLTLPLSWISNGGGSYNYNGKIYHFETARLSGYDNAIRKYNGMGCQVTLIIVVDQAAQTEFINPYSYDGLGLHNYYGLNASTAEGVDILSAAAAFLGNRYSGHGFGQVDNYIIGNEVNAWGDWNYMNCGSLEAFTQQYTNAFRVMYNGIKSENATANVYVCTDQQWARAGAANYYAGKSFLVQFNSMIKAEGNVDWRLATHAYMTPLTSATPWAPSGSLTHSQNSPYISLQNIDVVTDFMCQKDMLSPTGAVRTVKLSEQGYTSLSGEDLQAAAVVYAYLVAMNNSHIDGMILSREKDDPGEIAQGLANGLCNVDGSKKMSYTFYQNCADPNVVAQASAIAGVDLNTRITPR</sequence>
<dbReference type="InterPro" id="IPR017853">
    <property type="entry name" value="GH"/>
</dbReference>